<sequence length="96" mass="10143">MKQETLWALASSAAAVAAGVMARKGAAKVYRRQVGEAPPANPAEPDVGWRQALLWGAATGILMGVARVVGRRAGSEAVRRTAGSGHRRRALRRLGR</sequence>
<keyword evidence="3" id="KW-0238">DNA-binding</keyword>
<keyword evidence="3" id="KW-0418">Kinase</keyword>
<evidence type="ECO:0000256" key="1">
    <source>
        <dbReference type="SAM" id="MobiDB-lite"/>
    </source>
</evidence>
<feature type="transmembrane region" description="Helical" evidence="2">
    <location>
        <begin position="52"/>
        <end position="70"/>
    </location>
</feature>
<evidence type="ECO:0000256" key="2">
    <source>
        <dbReference type="SAM" id="Phobius"/>
    </source>
</evidence>
<reference evidence="3 4" key="1">
    <citation type="submission" date="2020-08" db="EMBL/GenBank/DDBJ databases">
        <title>Genomic Encyclopedia of Type Strains, Phase III (KMG-III): the genomes of soil and plant-associated and newly described type strains.</title>
        <authorList>
            <person name="Whitman W."/>
        </authorList>
    </citation>
    <scope>NUCLEOTIDE SEQUENCE [LARGE SCALE GENOMIC DNA]</scope>
    <source>
        <strain evidence="3 4">CECT 7282</strain>
    </source>
</reference>
<evidence type="ECO:0000313" key="4">
    <source>
        <dbReference type="Proteomes" id="UP000547614"/>
    </source>
</evidence>
<keyword evidence="2" id="KW-1133">Transmembrane helix</keyword>
<organism evidence="3 4">
    <name type="scientific">Halomonas cerina</name>
    <dbReference type="NCBI Taxonomy" id="447424"/>
    <lineage>
        <taxon>Bacteria</taxon>
        <taxon>Pseudomonadati</taxon>
        <taxon>Pseudomonadota</taxon>
        <taxon>Gammaproteobacteria</taxon>
        <taxon>Oceanospirillales</taxon>
        <taxon>Halomonadaceae</taxon>
        <taxon>Halomonas</taxon>
    </lineage>
</organism>
<proteinExistence type="predicted"/>
<dbReference type="EMBL" id="JACHXP010000020">
    <property type="protein sequence ID" value="MBB3191990.1"/>
    <property type="molecule type" value="Genomic_DNA"/>
</dbReference>
<keyword evidence="2" id="KW-0812">Transmembrane</keyword>
<dbReference type="Pfam" id="PF14019">
    <property type="entry name" value="DUF4235"/>
    <property type="match status" value="1"/>
</dbReference>
<protein>
    <submittedName>
        <fullName evidence="3">DNA-binding helix-hairpin-helix protein with protein kinase domain</fullName>
    </submittedName>
</protein>
<evidence type="ECO:0000313" key="3">
    <source>
        <dbReference type="EMBL" id="MBB3191990.1"/>
    </source>
</evidence>
<keyword evidence="4" id="KW-1185">Reference proteome</keyword>
<name>A0A839VDF5_9GAMM</name>
<dbReference type="Proteomes" id="UP000547614">
    <property type="component" value="Unassembled WGS sequence"/>
</dbReference>
<accession>A0A839VDF5</accession>
<keyword evidence="3" id="KW-0808">Transferase</keyword>
<dbReference type="GO" id="GO:0016301">
    <property type="term" value="F:kinase activity"/>
    <property type="evidence" value="ECO:0007669"/>
    <property type="project" value="UniProtKB-KW"/>
</dbReference>
<dbReference type="GO" id="GO:0003677">
    <property type="term" value="F:DNA binding"/>
    <property type="evidence" value="ECO:0007669"/>
    <property type="project" value="UniProtKB-KW"/>
</dbReference>
<feature type="region of interest" description="Disordered" evidence="1">
    <location>
        <begin position="75"/>
        <end position="96"/>
    </location>
</feature>
<gene>
    <name evidence="3" type="ORF">FHR94_003266</name>
</gene>
<comment type="caution">
    <text evidence="3">The sequence shown here is derived from an EMBL/GenBank/DDBJ whole genome shotgun (WGS) entry which is preliminary data.</text>
</comment>
<feature type="compositionally biased region" description="Basic residues" evidence="1">
    <location>
        <begin position="85"/>
        <end position="96"/>
    </location>
</feature>
<dbReference type="RefSeq" id="WP_183327182.1">
    <property type="nucleotide sequence ID" value="NZ_JACHXP010000020.1"/>
</dbReference>
<dbReference type="AlphaFoldDB" id="A0A839VDF5"/>
<dbReference type="InterPro" id="IPR025329">
    <property type="entry name" value="DUF4235"/>
</dbReference>
<keyword evidence="2" id="KW-0472">Membrane</keyword>